<keyword evidence="2" id="KW-1185">Reference proteome</keyword>
<proteinExistence type="predicted"/>
<organism evidence="1 2">
    <name type="scientific">Dichomitus squalens</name>
    <dbReference type="NCBI Taxonomy" id="114155"/>
    <lineage>
        <taxon>Eukaryota</taxon>
        <taxon>Fungi</taxon>
        <taxon>Dikarya</taxon>
        <taxon>Basidiomycota</taxon>
        <taxon>Agaricomycotina</taxon>
        <taxon>Agaricomycetes</taxon>
        <taxon>Polyporales</taxon>
        <taxon>Polyporaceae</taxon>
        <taxon>Dichomitus</taxon>
    </lineage>
</organism>
<evidence type="ECO:0000313" key="2">
    <source>
        <dbReference type="Proteomes" id="UP000292082"/>
    </source>
</evidence>
<sequence>MPMIVCSVPMARCALSPSAAVPSATPYPHQNAEPYLRLFHCDVPHAQCSGCYVCASTIRRARMVLLEGVRVQKGNSKPTQHRA</sequence>
<protein>
    <submittedName>
        <fullName evidence="1">Uncharacterized protein</fullName>
    </submittedName>
</protein>
<dbReference type="AlphaFoldDB" id="A0A4Q9PYT7"/>
<name>A0A4Q9PYT7_9APHY</name>
<dbReference type="EMBL" id="ML145113">
    <property type="protein sequence ID" value="TBU59484.1"/>
    <property type="molecule type" value="Genomic_DNA"/>
</dbReference>
<evidence type="ECO:0000313" key="1">
    <source>
        <dbReference type="EMBL" id="TBU59484.1"/>
    </source>
</evidence>
<accession>A0A4Q9PYT7</accession>
<dbReference type="Proteomes" id="UP000292082">
    <property type="component" value="Unassembled WGS sequence"/>
</dbReference>
<reference evidence="1 2" key="1">
    <citation type="submission" date="2019-01" db="EMBL/GenBank/DDBJ databases">
        <title>Draft genome sequences of three monokaryotic isolates of the white-rot basidiomycete fungus Dichomitus squalens.</title>
        <authorList>
            <consortium name="DOE Joint Genome Institute"/>
            <person name="Lopez S.C."/>
            <person name="Andreopoulos B."/>
            <person name="Pangilinan J."/>
            <person name="Lipzen A."/>
            <person name="Riley R."/>
            <person name="Ahrendt S."/>
            <person name="Ng V."/>
            <person name="Barry K."/>
            <person name="Daum C."/>
            <person name="Grigoriev I.V."/>
            <person name="Hilden K.S."/>
            <person name="Makela M.R."/>
            <person name="de Vries R.P."/>
        </authorList>
    </citation>
    <scope>NUCLEOTIDE SEQUENCE [LARGE SCALE GENOMIC DNA]</scope>
    <source>
        <strain evidence="1 2">CBS 464.89</strain>
    </source>
</reference>
<gene>
    <name evidence="1" type="ORF">BD310DRAFT_947914</name>
</gene>